<sequence>MKKITSHFETFVGYETTKKTGLGKGVKYEVKVKPRFDIKLWNINSRINDCLPHTINFVEAWHNAFSGILNNNPSIYRLIDKFKEEQKKSEDLLVKLETGVQYKRKPTFIILDERIKEIQKCYEIDNFKKYYDNFEHGICKHYIASSKLLNRQFDDCEREFAKVQIQNLNNNYNQFKLNHANQVESKLQQLQKNPLVSEIESLKTQIQSKKSSLARLKNSSLKLLVGKAETSLKILEADLQRKQELLRQKLDSELRADFDEVTKLSGEKRRVTLQLEKVKSQILIKDGQTNELKQQLQMANQNNQQFQSENASLKSELESQEVVKCPVCLVNPNGQLGFVAYLCGHIVCVECKERLVRMNSG</sequence>
<dbReference type="Proteomes" id="UP000663879">
    <property type="component" value="Unassembled WGS sequence"/>
</dbReference>
<dbReference type="EMBL" id="CAJNOC010001093">
    <property type="protein sequence ID" value="CAF0834348.1"/>
    <property type="molecule type" value="Genomic_DNA"/>
</dbReference>
<proteinExistence type="predicted"/>
<feature type="coiled-coil region" evidence="1">
    <location>
        <begin position="289"/>
        <end position="323"/>
    </location>
</feature>
<evidence type="ECO:0000256" key="1">
    <source>
        <dbReference type="SAM" id="Coils"/>
    </source>
</evidence>
<dbReference type="InterPro" id="IPR013083">
    <property type="entry name" value="Znf_RING/FYVE/PHD"/>
</dbReference>
<reference evidence="2" key="1">
    <citation type="submission" date="2021-02" db="EMBL/GenBank/DDBJ databases">
        <authorList>
            <person name="Nowell W R."/>
        </authorList>
    </citation>
    <scope>NUCLEOTIDE SEQUENCE</scope>
    <source>
        <strain evidence="2">Ploen Becks lab</strain>
    </source>
</reference>
<organism evidence="2 3">
    <name type="scientific">Brachionus calyciflorus</name>
    <dbReference type="NCBI Taxonomy" id="104777"/>
    <lineage>
        <taxon>Eukaryota</taxon>
        <taxon>Metazoa</taxon>
        <taxon>Spiralia</taxon>
        <taxon>Gnathifera</taxon>
        <taxon>Rotifera</taxon>
        <taxon>Eurotatoria</taxon>
        <taxon>Monogononta</taxon>
        <taxon>Pseudotrocha</taxon>
        <taxon>Ploima</taxon>
        <taxon>Brachionidae</taxon>
        <taxon>Brachionus</taxon>
    </lineage>
</organism>
<dbReference type="SUPFAM" id="SSF57850">
    <property type="entry name" value="RING/U-box"/>
    <property type="match status" value="1"/>
</dbReference>
<keyword evidence="1" id="KW-0175">Coiled coil</keyword>
<comment type="caution">
    <text evidence="2">The sequence shown here is derived from an EMBL/GenBank/DDBJ whole genome shotgun (WGS) entry which is preliminary data.</text>
</comment>
<keyword evidence="3" id="KW-1185">Reference proteome</keyword>
<evidence type="ECO:0000313" key="3">
    <source>
        <dbReference type="Proteomes" id="UP000663879"/>
    </source>
</evidence>
<dbReference type="Gene3D" id="3.30.40.10">
    <property type="entry name" value="Zinc/RING finger domain, C3HC4 (zinc finger)"/>
    <property type="match status" value="1"/>
</dbReference>
<dbReference type="OrthoDB" id="5971471at2759"/>
<name>A0A813VBN1_9BILA</name>
<protein>
    <submittedName>
        <fullName evidence="2">Uncharacterized protein</fullName>
    </submittedName>
</protein>
<evidence type="ECO:0000313" key="2">
    <source>
        <dbReference type="EMBL" id="CAF0834348.1"/>
    </source>
</evidence>
<dbReference type="AlphaFoldDB" id="A0A813VBN1"/>
<accession>A0A813VBN1</accession>
<gene>
    <name evidence="2" type="ORF">OXX778_LOCUS8128</name>
</gene>
<feature type="coiled-coil region" evidence="1">
    <location>
        <begin position="158"/>
        <end position="252"/>
    </location>
</feature>